<name>A0A7S7NM27_PALFE</name>
<protein>
    <submittedName>
        <fullName evidence="2">DUF1634 domain-containing protein</fullName>
    </submittedName>
</protein>
<proteinExistence type="predicted"/>
<feature type="transmembrane region" description="Helical" evidence="1">
    <location>
        <begin position="108"/>
        <end position="127"/>
    </location>
</feature>
<dbReference type="Pfam" id="PF07843">
    <property type="entry name" value="DUF1634"/>
    <property type="match status" value="1"/>
</dbReference>
<evidence type="ECO:0000256" key="1">
    <source>
        <dbReference type="SAM" id="Phobius"/>
    </source>
</evidence>
<keyword evidence="1" id="KW-0812">Transmembrane</keyword>
<keyword evidence="3" id="KW-1185">Reference proteome</keyword>
<feature type="transmembrane region" description="Helical" evidence="1">
    <location>
        <begin position="20"/>
        <end position="37"/>
    </location>
</feature>
<accession>A0A7S7NM27</accession>
<dbReference type="Proteomes" id="UP000593892">
    <property type="component" value="Chromosome"/>
</dbReference>
<gene>
    <name evidence="2" type="ORF">IRI77_25470</name>
</gene>
<reference evidence="2 3" key="1">
    <citation type="submission" date="2020-10" db="EMBL/GenBank/DDBJ databases">
        <title>Complete genome sequence of Paludibaculum fermentans P105T, a facultatively anaerobic acidobacterium capable of dissimilatory Fe(III) reduction.</title>
        <authorList>
            <person name="Dedysh S.N."/>
            <person name="Beletsky A.V."/>
            <person name="Kulichevskaya I.S."/>
            <person name="Mardanov A.V."/>
            <person name="Ravin N.V."/>
        </authorList>
    </citation>
    <scope>NUCLEOTIDE SEQUENCE [LARGE SCALE GENOMIC DNA]</scope>
    <source>
        <strain evidence="2 3">P105</strain>
    </source>
</reference>
<dbReference type="KEGG" id="pfer:IRI77_25470"/>
<keyword evidence="1" id="KW-1133">Transmembrane helix</keyword>
<keyword evidence="1" id="KW-0472">Membrane</keyword>
<evidence type="ECO:0000313" key="3">
    <source>
        <dbReference type="Proteomes" id="UP000593892"/>
    </source>
</evidence>
<organism evidence="2 3">
    <name type="scientific">Paludibaculum fermentans</name>
    <dbReference type="NCBI Taxonomy" id="1473598"/>
    <lineage>
        <taxon>Bacteria</taxon>
        <taxon>Pseudomonadati</taxon>
        <taxon>Acidobacteriota</taxon>
        <taxon>Terriglobia</taxon>
        <taxon>Bryobacterales</taxon>
        <taxon>Bryobacteraceae</taxon>
        <taxon>Paludibaculum</taxon>
    </lineage>
</organism>
<dbReference type="EMBL" id="CP063849">
    <property type="protein sequence ID" value="QOY86141.1"/>
    <property type="molecule type" value="Genomic_DNA"/>
</dbReference>
<feature type="transmembrane region" description="Helical" evidence="1">
    <location>
        <begin position="77"/>
        <end position="102"/>
    </location>
</feature>
<dbReference type="InterPro" id="IPR012861">
    <property type="entry name" value="DUF1634"/>
</dbReference>
<evidence type="ECO:0000313" key="2">
    <source>
        <dbReference type="EMBL" id="QOY86141.1"/>
    </source>
</evidence>
<dbReference type="AlphaFoldDB" id="A0A7S7NM27"/>
<dbReference type="RefSeq" id="WP_194447810.1">
    <property type="nucleotide sequence ID" value="NZ_CP063849.1"/>
</dbReference>
<sequence>MAPSDHKLQQIISTTLRGGVIVAAAVGLTGGALYLFSQPPVPTFAVFGGSGTPYASPTQVMRLAFAAHGEGLQARGLAIAQLGILCLLLTPILRVAFSIVGFALERDWAYVMITAAVLLALTGSILLR</sequence>